<comment type="caution">
    <text evidence="14">The sequence shown here is derived from an EMBL/GenBank/DDBJ whole genome shotgun (WGS) entry which is preliminary data.</text>
</comment>
<organism evidence="14 15">
    <name type="scientific">Pseudopithomyces chartarum</name>
    <dbReference type="NCBI Taxonomy" id="1892770"/>
    <lineage>
        <taxon>Eukaryota</taxon>
        <taxon>Fungi</taxon>
        <taxon>Dikarya</taxon>
        <taxon>Ascomycota</taxon>
        <taxon>Pezizomycotina</taxon>
        <taxon>Dothideomycetes</taxon>
        <taxon>Pleosporomycetidae</taxon>
        <taxon>Pleosporales</taxon>
        <taxon>Massarineae</taxon>
        <taxon>Didymosphaeriaceae</taxon>
        <taxon>Pseudopithomyces</taxon>
    </lineage>
</organism>
<dbReference type="GO" id="GO:0000162">
    <property type="term" value="P:L-tryptophan biosynthetic process"/>
    <property type="evidence" value="ECO:0007669"/>
    <property type="project" value="TreeGrafter"/>
</dbReference>
<dbReference type="Gene3D" id="3.40.50.880">
    <property type="match status" value="1"/>
</dbReference>
<dbReference type="Gene3D" id="3.60.120.10">
    <property type="entry name" value="Anthranilate synthase"/>
    <property type="match status" value="1"/>
</dbReference>
<feature type="compositionally biased region" description="Basic and acidic residues" evidence="10">
    <location>
        <begin position="391"/>
        <end position="408"/>
    </location>
</feature>
<feature type="compositionally biased region" description="Polar residues" evidence="10">
    <location>
        <begin position="786"/>
        <end position="808"/>
    </location>
</feature>
<evidence type="ECO:0000256" key="5">
    <source>
        <dbReference type="ARBA" id="ARBA00022679"/>
    </source>
</evidence>
<dbReference type="GO" id="GO:0046820">
    <property type="term" value="F:4-amino-4-deoxychorismate synthase activity"/>
    <property type="evidence" value="ECO:0007669"/>
    <property type="project" value="UniProtKB-EC"/>
</dbReference>
<dbReference type="GO" id="GO:0005737">
    <property type="term" value="C:cytoplasm"/>
    <property type="evidence" value="ECO:0007669"/>
    <property type="project" value="TreeGrafter"/>
</dbReference>
<dbReference type="GO" id="GO:0008153">
    <property type="term" value="P:4-aminobenzoate biosynthetic process"/>
    <property type="evidence" value="ECO:0007669"/>
    <property type="project" value="TreeGrafter"/>
</dbReference>
<dbReference type="NCBIfam" id="TIGR01823">
    <property type="entry name" value="PabB-fungal"/>
    <property type="match status" value="1"/>
</dbReference>
<dbReference type="PRINTS" id="PR00097">
    <property type="entry name" value="ANTSNTHASEII"/>
</dbReference>
<evidence type="ECO:0000259" key="11">
    <source>
        <dbReference type="Pfam" id="PF00117"/>
    </source>
</evidence>
<dbReference type="EC" id="2.6.1.85" evidence="4"/>
<accession>A0AAN6LWE6</accession>
<evidence type="ECO:0000259" key="13">
    <source>
        <dbReference type="Pfam" id="PF04715"/>
    </source>
</evidence>
<dbReference type="InterPro" id="IPR005801">
    <property type="entry name" value="ADC_synthase"/>
</dbReference>
<keyword evidence="15" id="KW-1185">Reference proteome</keyword>
<dbReference type="AlphaFoldDB" id="A0AAN6LWE6"/>
<feature type="region of interest" description="Disordered" evidence="10">
    <location>
        <begin position="268"/>
        <end position="287"/>
    </location>
</feature>
<dbReference type="GO" id="GO:0046656">
    <property type="term" value="P:folic acid biosynthetic process"/>
    <property type="evidence" value="ECO:0007669"/>
    <property type="project" value="UniProtKB-KW"/>
</dbReference>
<evidence type="ECO:0000259" key="12">
    <source>
        <dbReference type="Pfam" id="PF00425"/>
    </source>
</evidence>
<dbReference type="InterPro" id="IPR029062">
    <property type="entry name" value="Class_I_gatase-like"/>
</dbReference>
<evidence type="ECO:0000256" key="2">
    <source>
        <dbReference type="ARBA" id="ARBA00005009"/>
    </source>
</evidence>
<evidence type="ECO:0000256" key="7">
    <source>
        <dbReference type="ARBA" id="ARBA00022962"/>
    </source>
</evidence>
<dbReference type="PROSITE" id="PS51273">
    <property type="entry name" value="GATASE_TYPE_1"/>
    <property type="match status" value="1"/>
</dbReference>
<dbReference type="InterPro" id="IPR015890">
    <property type="entry name" value="Chorismate_C"/>
</dbReference>
<keyword evidence="7" id="KW-0315">Glutamine amidotransferase</keyword>
<feature type="domain" description="Glutamine amidotransferase" evidence="11">
    <location>
        <begin position="23"/>
        <end position="229"/>
    </location>
</feature>
<dbReference type="InterPro" id="IPR006221">
    <property type="entry name" value="TrpG/PapA_dom"/>
</dbReference>
<dbReference type="PANTHER" id="PTHR11236:SF18">
    <property type="entry name" value="AMINODEOXYCHORISMATE SYNTHASE"/>
    <property type="match status" value="1"/>
</dbReference>
<dbReference type="Pfam" id="PF04715">
    <property type="entry name" value="Anth_synt_I_N"/>
    <property type="match status" value="1"/>
</dbReference>
<dbReference type="InterPro" id="IPR006805">
    <property type="entry name" value="Anth_synth_I_N"/>
</dbReference>
<dbReference type="Pfam" id="PF00117">
    <property type="entry name" value="GATase"/>
    <property type="match status" value="1"/>
</dbReference>
<dbReference type="SUPFAM" id="SSF52317">
    <property type="entry name" value="Class I glutamine amidotransferase-like"/>
    <property type="match status" value="1"/>
</dbReference>
<evidence type="ECO:0000256" key="9">
    <source>
        <dbReference type="ARBA" id="ARBA00031904"/>
    </source>
</evidence>
<dbReference type="InterPro" id="IPR019999">
    <property type="entry name" value="Anth_synth_I-like"/>
</dbReference>
<keyword evidence="5" id="KW-0808">Transferase</keyword>
<proteinExistence type="inferred from homology"/>
<dbReference type="CDD" id="cd01743">
    <property type="entry name" value="GATase1_Anthranilate_Synthase"/>
    <property type="match status" value="1"/>
</dbReference>
<evidence type="ECO:0000256" key="10">
    <source>
        <dbReference type="SAM" id="MobiDB-lite"/>
    </source>
</evidence>
<dbReference type="InterPro" id="IPR017926">
    <property type="entry name" value="GATASE"/>
</dbReference>
<evidence type="ECO:0000256" key="8">
    <source>
        <dbReference type="ARBA" id="ARBA00031329"/>
    </source>
</evidence>
<dbReference type="Proteomes" id="UP001280581">
    <property type="component" value="Unassembled WGS sequence"/>
</dbReference>
<evidence type="ECO:0000256" key="1">
    <source>
        <dbReference type="ARBA" id="ARBA00001000"/>
    </source>
</evidence>
<comment type="similarity">
    <text evidence="3">In the C-terminal section; belongs to the anthranilate synthase component I family.</text>
</comment>
<dbReference type="PRINTS" id="PR00099">
    <property type="entry name" value="CPSGATASE"/>
</dbReference>
<reference evidence="14 15" key="1">
    <citation type="submission" date="2021-02" db="EMBL/GenBank/DDBJ databases">
        <title>Genome assembly of Pseudopithomyces chartarum.</title>
        <authorList>
            <person name="Jauregui R."/>
            <person name="Singh J."/>
            <person name="Voisey C."/>
        </authorList>
    </citation>
    <scope>NUCLEOTIDE SEQUENCE [LARGE SCALE GENOMIC DNA]</scope>
    <source>
        <strain evidence="14 15">AGR01</strain>
    </source>
</reference>
<protein>
    <recommendedName>
        <fullName evidence="4">aminodeoxychorismate synthase</fullName>
        <ecNumber evidence="4">2.6.1.85</ecNumber>
    </recommendedName>
    <alternativeName>
        <fullName evidence="8">Para-aminobenzoate synthase</fullName>
    </alternativeName>
    <alternativeName>
        <fullName evidence="9">p-aminobenzoic acid synthase</fullName>
    </alternativeName>
</protein>
<feature type="region of interest" description="Disordered" evidence="10">
    <location>
        <begin position="391"/>
        <end position="410"/>
    </location>
</feature>
<evidence type="ECO:0000256" key="4">
    <source>
        <dbReference type="ARBA" id="ARBA00013139"/>
    </source>
</evidence>
<dbReference type="SUPFAM" id="SSF56322">
    <property type="entry name" value="ADC synthase"/>
    <property type="match status" value="1"/>
</dbReference>
<dbReference type="InterPro" id="IPR010117">
    <property type="entry name" value="PabB_fungal"/>
</dbReference>
<evidence type="ECO:0000256" key="6">
    <source>
        <dbReference type="ARBA" id="ARBA00022909"/>
    </source>
</evidence>
<comment type="catalytic activity">
    <reaction evidence="1">
        <text>chorismate + L-glutamine = 4-amino-4-deoxychorismate + L-glutamate</text>
        <dbReference type="Rhea" id="RHEA:11672"/>
        <dbReference type="ChEBI" id="CHEBI:29748"/>
        <dbReference type="ChEBI" id="CHEBI:29985"/>
        <dbReference type="ChEBI" id="CHEBI:58359"/>
        <dbReference type="ChEBI" id="CHEBI:58406"/>
        <dbReference type="EC" id="2.6.1.85"/>
    </reaction>
</comment>
<gene>
    <name evidence="14" type="ORF">GRF29_112g1443825</name>
</gene>
<feature type="domain" description="Chorismate-utilising enzyme C-terminal" evidence="12">
    <location>
        <begin position="532"/>
        <end position="770"/>
    </location>
</feature>
<feature type="domain" description="Anthranilate synthase component I N-terminal" evidence="13">
    <location>
        <begin position="309"/>
        <end position="467"/>
    </location>
</feature>
<comment type="pathway">
    <text evidence="2">Cofactor biosynthesis; tetrahydrofolate biosynthesis; 4-aminobenzoate from chorismate: step 1/2.</text>
</comment>
<evidence type="ECO:0000256" key="3">
    <source>
        <dbReference type="ARBA" id="ARBA00005970"/>
    </source>
</evidence>
<dbReference type="EMBL" id="WVTA01000011">
    <property type="protein sequence ID" value="KAK3203500.1"/>
    <property type="molecule type" value="Genomic_DNA"/>
</dbReference>
<evidence type="ECO:0000313" key="14">
    <source>
        <dbReference type="EMBL" id="KAK3203500.1"/>
    </source>
</evidence>
<keyword evidence="6" id="KW-0289">Folate biosynthesis</keyword>
<feature type="compositionally biased region" description="Polar residues" evidence="10">
    <location>
        <begin position="276"/>
        <end position="287"/>
    </location>
</feature>
<evidence type="ECO:0000313" key="15">
    <source>
        <dbReference type="Proteomes" id="UP001280581"/>
    </source>
</evidence>
<feature type="region of interest" description="Disordered" evidence="10">
    <location>
        <begin position="769"/>
        <end position="809"/>
    </location>
</feature>
<dbReference type="PRINTS" id="PR00096">
    <property type="entry name" value="GATASE"/>
</dbReference>
<sequence>MPRVSKRAYTSNLPARGSRHILYVDAYDSFSNSIVGLLEQSLGADVTTVRIDDRTASENLTAVLKAFDAVVVGPGPGHPANPDDVGLINQLWGLDEQDLLPVFGICLGFQSLCLAHGASVKRLKQARHGIISNVLHNRTDIFKGVVGLRATQYHSLHVHLGTNSSESVEPYWEPNEDCPKIQPLAWDVEDELNGTILMGAKHTAKPFWGVQFHPESICTSKEGTKLLQKWWVQADEWLTSCSRTVCSERAASLSYISPATTTTAVRGALKDKSSNRQRSAVSSLAEALQQNTGSRPAKLQWTAHAGQISPTALVEALGLDGDEIILLDSQNHSMGQFSLLGVVVPGETVKVTYRSWDRTLRYGTDFDDEHLVQLQSIDQIWPVLQEALDVHDPKNQSHQAPRSDRENMPEESPFWGGFMGYISYEAGLETIGVEPHESLANSSTPDINFAFVHRSIVVDHASNKTYVQSLLPNDARWIENIGHTIETLLLQSTQSTPQLETTRDDTHATRELRESLEMEKRLGLSQIRTPQERHYRNKVLDCQSSLAAGDSYELCLTDETLITVPKIDGQGVSPWALYKKLRCKNPAPYGAYLQLSNATVVGTSPERFLKWDREGNCQFRPIKGTVKKSPAMTREIAHGILNSSKEQAENLMIVDLIRHDLSGVIGAERCSVPKLMTVEEYEHVYQLVSVIEGQLPAGSSDGKNTTGLDVLKASLPPGSMTGAPKKRSCEILREIEKRPRGIYSGVLGYLDVGGAGDFSVVIRTAVRDASTGGGSKMHRRTDDSGDSTPRSNLGCTPAGTSPRSTSPFASVRDVCSVAQEGMETWRIGAGGAVTIQSTDEGEYLEMETKVMTALTAFQSK</sequence>
<dbReference type="PANTHER" id="PTHR11236">
    <property type="entry name" value="AMINOBENZOATE/ANTHRANILATE SYNTHASE"/>
    <property type="match status" value="1"/>
</dbReference>
<dbReference type="Pfam" id="PF00425">
    <property type="entry name" value="Chorismate_bind"/>
    <property type="match status" value="1"/>
</dbReference>
<name>A0AAN6LWE6_9PLEO</name>